<dbReference type="Proteomes" id="UP000830768">
    <property type="component" value="Chromosome 3"/>
</dbReference>
<evidence type="ECO:0000313" key="1">
    <source>
        <dbReference type="EMBL" id="UPK92086.1"/>
    </source>
</evidence>
<protein>
    <submittedName>
        <fullName evidence="1">Uncharacterized protein</fullName>
    </submittedName>
</protein>
<keyword evidence="2" id="KW-1185">Reference proteome</keyword>
<dbReference type="EMBL" id="CP090032">
    <property type="protein sequence ID" value="UPK92086.1"/>
    <property type="molecule type" value="Genomic_DNA"/>
</dbReference>
<evidence type="ECO:0000313" key="2">
    <source>
        <dbReference type="Proteomes" id="UP000830768"/>
    </source>
</evidence>
<organism evidence="1 2">
    <name type="scientific">Fusarium solani subsp. cucurbitae</name>
    <name type="common">Neocosmosporum cucurbitae</name>
    <dbReference type="NCBI Taxonomy" id="2747967"/>
    <lineage>
        <taxon>Eukaryota</taxon>
        <taxon>Fungi</taxon>
        <taxon>Dikarya</taxon>
        <taxon>Ascomycota</taxon>
        <taxon>Pezizomycotina</taxon>
        <taxon>Sordariomycetes</taxon>
        <taxon>Hypocreomycetidae</taxon>
        <taxon>Hypocreales</taxon>
        <taxon>Nectriaceae</taxon>
        <taxon>Fusarium</taxon>
        <taxon>Fusarium solani species complex</taxon>
    </lineage>
</organism>
<reference evidence="1" key="1">
    <citation type="submission" date="2021-11" db="EMBL/GenBank/DDBJ databases">
        <title>Fusarium solani-melongenae Genome sequencing and assembly.</title>
        <authorList>
            <person name="Xie S."/>
            <person name="Huang L."/>
            <person name="Zhang X."/>
        </authorList>
    </citation>
    <scope>NUCLEOTIDE SEQUENCE</scope>
    <source>
        <strain evidence="1">CRI 24-3</strain>
    </source>
</reference>
<gene>
    <name evidence="1" type="ORF">LCI18_003021</name>
</gene>
<sequence length="207" mass="22774">MARDASVYLIGGSIPERGDNDNIYNTILVFSPSGEHLGSHRKAHLFDVDFPGQMKFRELDVLSAGSSITVVDLEEYGPIGLGICFDIRFPELSMIAARKHALALVFPSAFNTTTGPLHWELLARSRAVDNQLFVAMCSQSRRDTGYPAWGHSMIVDPVGRVMSTTGHGDDSTFADLDDGMIQQARQQVPLGSQRRFDLYPDISKALS</sequence>
<name>A0ACD3YT75_FUSSC</name>
<accession>A0ACD3YT75</accession>
<proteinExistence type="predicted"/>